<dbReference type="PROSITE" id="PS51212">
    <property type="entry name" value="WSC"/>
    <property type="match status" value="4"/>
</dbReference>
<dbReference type="Pfam" id="PF01822">
    <property type="entry name" value="WSC"/>
    <property type="match status" value="4"/>
</dbReference>
<dbReference type="OrthoDB" id="2019572at2759"/>
<dbReference type="InterPro" id="IPR009880">
    <property type="entry name" value="Glyoxal_oxidase_N"/>
</dbReference>
<reference evidence="4 5" key="1">
    <citation type="journal article" date="2018" name="IMA Fungus">
        <title>IMA Genome-F 9: Draft genome sequence of Annulohypoxylon stygium, Aspergillus mulundensis, Berkeleyomyces basicola (syn. Thielaviopsis basicola), Ceratocystis smalleyi, two Cercospora beticola strains, Coleophoma cylindrospora, Fusarium fracticaudum, Phialophora cf. hyalina, and Morchella septimelata.</title>
        <authorList>
            <person name="Wingfield B.D."/>
            <person name="Bills G.F."/>
            <person name="Dong Y."/>
            <person name="Huang W."/>
            <person name="Nel W.J."/>
            <person name="Swalarsk-Parry B.S."/>
            <person name="Vaghefi N."/>
            <person name="Wilken P.M."/>
            <person name="An Z."/>
            <person name="de Beer Z.W."/>
            <person name="De Vos L."/>
            <person name="Chen L."/>
            <person name="Duong T.A."/>
            <person name="Gao Y."/>
            <person name="Hammerbacher A."/>
            <person name="Kikkert J.R."/>
            <person name="Li Y."/>
            <person name="Li H."/>
            <person name="Li K."/>
            <person name="Li Q."/>
            <person name="Liu X."/>
            <person name="Ma X."/>
            <person name="Naidoo K."/>
            <person name="Pethybridge S.J."/>
            <person name="Sun J."/>
            <person name="Steenkamp E.T."/>
            <person name="van der Nest M.A."/>
            <person name="van Wyk S."/>
            <person name="Wingfield M.J."/>
            <person name="Xiong C."/>
            <person name="Yue Q."/>
            <person name="Zhang X."/>
        </authorList>
    </citation>
    <scope>NUCLEOTIDE SEQUENCE [LARGE SCALE GENOMIC DNA]</scope>
    <source>
        <strain evidence="4 5">BP 5553</strain>
    </source>
</reference>
<keyword evidence="5" id="KW-1185">Reference proteome</keyword>
<feature type="domain" description="WSC" evidence="3">
    <location>
        <begin position="374"/>
        <end position="497"/>
    </location>
</feature>
<evidence type="ECO:0000256" key="1">
    <source>
        <dbReference type="ARBA" id="ARBA00022729"/>
    </source>
</evidence>
<accession>A0A370TEB2</accession>
<dbReference type="PANTHER" id="PTHR32208:SF105">
    <property type="entry name" value="COPPER RADICAL OXIDASE"/>
    <property type="match status" value="1"/>
</dbReference>
<feature type="domain" description="WSC" evidence="3">
    <location>
        <begin position="262"/>
        <end position="356"/>
    </location>
</feature>
<dbReference type="RefSeq" id="XP_031866483.1">
    <property type="nucleotide sequence ID" value="XM_032017052.1"/>
</dbReference>
<feature type="chain" id="PRO_5016588682" description="WSC domain-containing protein" evidence="2">
    <location>
        <begin position="23"/>
        <end position="1033"/>
    </location>
</feature>
<dbReference type="Gene3D" id="2.60.40.10">
    <property type="entry name" value="Immunoglobulins"/>
    <property type="match status" value="1"/>
</dbReference>
<feature type="domain" description="WSC" evidence="3">
    <location>
        <begin position="38"/>
        <end position="130"/>
    </location>
</feature>
<dbReference type="InterPro" id="IPR011043">
    <property type="entry name" value="Gal_Oxase/kelch_b-propeller"/>
</dbReference>
<dbReference type="InterPro" id="IPR013783">
    <property type="entry name" value="Ig-like_fold"/>
</dbReference>
<sequence>MSQQWKSLGACLLLFSLPTAHSAIIEKRLVTPSTLPGSWTSQGCYTDVPGRTLSGGSFAGPTVTDESCINYCITNNFAYAGTEYSDECYCGNNLATGAAAAPATDCNMACAGNATESCGGPNRLNVFWSGVTVAPPGNKPTIGSYNYYGCQTEATTQRALSGTTTASNTMTAEACATFCSGYTYFGMEYASECYCGNSFNTGSVAAPAGDCSMLCSGNSNEFCGAGGRLTVYALNSTGGPPPTSTTPPSTSVTPIATGFPTGWSSQGCWVDGKNGRILNHQQPDSTTNTLQSCVQKCAGLGYTIAGAEYGSQCFCDNFIYNGGAPATAQSDCNVPCPGDPSENCGAGNRLSIYSIGTPQVFEAPGPQKTGLPTGWTYAGCLQDNVVSAESVQVNIPTFPYKLWDNNQNSATACITQCQKFGYNAAGLEYGSQCFCGDVQNILVASMPAVSTNPTDPDHFTYKTPPAIVPDTQCDAACSGAPQYLCGSGNRLTYYTFTGTQPLYSWDFPTGNAAGKYSLLIGGVIVPLITSQAITGKITFLEKAGTGAPNGTGAYELDLTQIDNFSAAWRQMTQPQSDVFCSGGVTMPDKAGRQINVGGWAGESNFGVRLYLPDGSPGVKGVNQWVEDKVHLQLQVPRWYPSAMVMANGSILIVGGEIGQNAAEQPTLEILPPTGVPDASTSSGFSNTTKYLDFLDRTAPFNLYPWITVVPSGILIVYYNEVRILDEVNFNTVKTIPNMPGAVNDPTGGRTYQLQGATVSLPQYAPFTDPLGILVCGGSTSGGGYAIDNCVSTQPEAANPVWAIERMPSRRVMPCMAGLPDGTYLILGGGQHGVAGFGLAGAPNYNAILYDPKKPVNQRMSVMANTTVARMYHSEAIVLLDGRVMVSGSDPSGQFPSPADNFPEEYRVEVFTPPYLLSGLARPTFTITNKDWTYGQAVTFTSSVANIKVSLLGSVSSTHGNSMGQRTMFPAVSCSGTSCTVTSPPNAHACPPGWYMMFVLNGPTPSVGQFVRIGGDPAHLGNWPNLPGFPLPGI</sequence>
<dbReference type="GeneID" id="43601278"/>
<dbReference type="CDD" id="cd02851">
    <property type="entry name" value="E_set_GO_C"/>
    <property type="match status" value="1"/>
</dbReference>
<dbReference type="Pfam" id="PF07250">
    <property type="entry name" value="Glyoxal_oxid_N"/>
    <property type="match status" value="1"/>
</dbReference>
<protein>
    <recommendedName>
        <fullName evidence="3">WSC domain-containing protein</fullName>
    </recommendedName>
</protein>
<evidence type="ECO:0000313" key="5">
    <source>
        <dbReference type="Proteomes" id="UP000254866"/>
    </source>
</evidence>
<dbReference type="InterPro" id="IPR015202">
    <property type="entry name" value="GO-like_E_set"/>
</dbReference>
<dbReference type="InterPro" id="IPR037293">
    <property type="entry name" value="Gal_Oxidase_central_sf"/>
</dbReference>
<keyword evidence="1 2" id="KW-0732">Signal</keyword>
<dbReference type="Gene3D" id="2.130.10.80">
    <property type="entry name" value="Galactose oxidase/kelch, beta-propeller"/>
    <property type="match status" value="1"/>
</dbReference>
<dbReference type="STRING" id="2656787.A0A370TEB2"/>
<dbReference type="InterPro" id="IPR014756">
    <property type="entry name" value="Ig_E-set"/>
</dbReference>
<dbReference type="EMBL" id="NPIC01000009">
    <property type="protein sequence ID" value="RDL32990.1"/>
    <property type="molecule type" value="Genomic_DNA"/>
</dbReference>
<dbReference type="SUPFAM" id="SSF81296">
    <property type="entry name" value="E set domains"/>
    <property type="match status" value="1"/>
</dbReference>
<comment type="caution">
    <text evidence="4">The sequence shown here is derived from an EMBL/GenBank/DDBJ whole genome shotgun (WGS) entry which is preliminary data.</text>
</comment>
<feature type="domain" description="WSC" evidence="3">
    <location>
        <begin position="144"/>
        <end position="235"/>
    </location>
</feature>
<organism evidence="4 5">
    <name type="scientific">Venustampulla echinocandica</name>
    <dbReference type="NCBI Taxonomy" id="2656787"/>
    <lineage>
        <taxon>Eukaryota</taxon>
        <taxon>Fungi</taxon>
        <taxon>Dikarya</taxon>
        <taxon>Ascomycota</taxon>
        <taxon>Pezizomycotina</taxon>
        <taxon>Leotiomycetes</taxon>
        <taxon>Helotiales</taxon>
        <taxon>Pleuroascaceae</taxon>
        <taxon>Venustampulla</taxon>
    </lineage>
</organism>
<dbReference type="SUPFAM" id="SSF50965">
    <property type="entry name" value="Galactose oxidase, central domain"/>
    <property type="match status" value="1"/>
</dbReference>
<dbReference type="Pfam" id="PF09118">
    <property type="entry name" value="GO-like_E_set"/>
    <property type="match status" value="1"/>
</dbReference>
<evidence type="ECO:0000256" key="2">
    <source>
        <dbReference type="SAM" id="SignalP"/>
    </source>
</evidence>
<feature type="signal peptide" evidence="2">
    <location>
        <begin position="1"/>
        <end position="22"/>
    </location>
</feature>
<dbReference type="PANTHER" id="PTHR32208">
    <property type="entry name" value="SECRETED PROTEIN-RELATED"/>
    <property type="match status" value="1"/>
</dbReference>
<dbReference type="Proteomes" id="UP000254866">
    <property type="component" value="Unassembled WGS sequence"/>
</dbReference>
<evidence type="ECO:0000259" key="3">
    <source>
        <dbReference type="PROSITE" id="PS51212"/>
    </source>
</evidence>
<dbReference type="AlphaFoldDB" id="A0A370TEB2"/>
<name>A0A370TEB2_9HELO</name>
<gene>
    <name evidence="4" type="ORF">BP5553_08429</name>
</gene>
<evidence type="ECO:0000313" key="4">
    <source>
        <dbReference type="EMBL" id="RDL32990.1"/>
    </source>
</evidence>
<proteinExistence type="predicted"/>
<dbReference type="SMART" id="SM00321">
    <property type="entry name" value="WSC"/>
    <property type="match status" value="4"/>
</dbReference>
<dbReference type="InterPro" id="IPR002889">
    <property type="entry name" value="WSC_carb-bd"/>
</dbReference>